<dbReference type="PROSITE" id="PS50011">
    <property type="entry name" value="PROTEIN_KINASE_DOM"/>
    <property type="match status" value="1"/>
</dbReference>
<feature type="repeat" description="ANK" evidence="3">
    <location>
        <begin position="844"/>
        <end position="876"/>
    </location>
</feature>
<feature type="region of interest" description="Disordered" evidence="4">
    <location>
        <begin position="1"/>
        <end position="97"/>
    </location>
</feature>
<evidence type="ECO:0000259" key="5">
    <source>
        <dbReference type="PROSITE" id="PS50011"/>
    </source>
</evidence>
<dbReference type="PROSITE" id="PS00108">
    <property type="entry name" value="PROTEIN_KINASE_ST"/>
    <property type="match status" value="1"/>
</dbReference>
<organism evidence="6 7">
    <name type="scientific">Dendryphion nanum</name>
    <dbReference type="NCBI Taxonomy" id="256645"/>
    <lineage>
        <taxon>Eukaryota</taxon>
        <taxon>Fungi</taxon>
        <taxon>Dikarya</taxon>
        <taxon>Ascomycota</taxon>
        <taxon>Pezizomycotina</taxon>
        <taxon>Dothideomycetes</taxon>
        <taxon>Pleosporomycetidae</taxon>
        <taxon>Pleosporales</taxon>
        <taxon>Torulaceae</taxon>
        <taxon>Dendryphion</taxon>
    </lineage>
</organism>
<dbReference type="PROSITE" id="PS50297">
    <property type="entry name" value="ANK_REP_REGION"/>
    <property type="match status" value="1"/>
</dbReference>
<evidence type="ECO:0000256" key="3">
    <source>
        <dbReference type="PROSITE-ProRule" id="PRU00023"/>
    </source>
</evidence>
<dbReference type="CDD" id="cd00180">
    <property type="entry name" value="PKc"/>
    <property type="match status" value="1"/>
</dbReference>
<dbReference type="SUPFAM" id="SSF48403">
    <property type="entry name" value="Ankyrin repeat"/>
    <property type="match status" value="2"/>
</dbReference>
<dbReference type="Pfam" id="PF12796">
    <property type="entry name" value="Ank_2"/>
    <property type="match status" value="2"/>
</dbReference>
<dbReference type="OrthoDB" id="3918771at2759"/>
<dbReference type="PANTHER" id="PTHR24189">
    <property type="entry name" value="MYOTROPHIN"/>
    <property type="match status" value="1"/>
</dbReference>
<dbReference type="Proteomes" id="UP000700596">
    <property type="component" value="Unassembled WGS sequence"/>
</dbReference>
<dbReference type="GO" id="GO:0005634">
    <property type="term" value="C:nucleus"/>
    <property type="evidence" value="ECO:0007669"/>
    <property type="project" value="TreeGrafter"/>
</dbReference>
<evidence type="ECO:0000313" key="6">
    <source>
        <dbReference type="EMBL" id="KAH7128483.1"/>
    </source>
</evidence>
<proteinExistence type="predicted"/>
<dbReference type="Gene3D" id="1.25.40.20">
    <property type="entry name" value="Ankyrin repeat-containing domain"/>
    <property type="match status" value="4"/>
</dbReference>
<dbReference type="GO" id="GO:0005737">
    <property type="term" value="C:cytoplasm"/>
    <property type="evidence" value="ECO:0007669"/>
    <property type="project" value="TreeGrafter"/>
</dbReference>
<evidence type="ECO:0000256" key="2">
    <source>
        <dbReference type="ARBA" id="ARBA00023043"/>
    </source>
</evidence>
<evidence type="ECO:0000313" key="7">
    <source>
        <dbReference type="Proteomes" id="UP000700596"/>
    </source>
</evidence>
<feature type="compositionally biased region" description="Polar residues" evidence="4">
    <location>
        <begin position="35"/>
        <end position="50"/>
    </location>
</feature>
<keyword evidence="7" id="KW-1185">Reference proteome</keyword>
<dbReference type="InterPro" id="IPR036770">
    <property type="entry name" value="Ankyrin_rpt-contain_sf"/>
</dbReference>
<dbReference type="GO" id="GO:0005524">
    <property type="term" value="F:ATP binding"/>
    <property type="evidence" value="ECO:0007669"/>
    <property type="project" value="InterPro"/>
</dbReference>
<dbReference type="PROSITE" id="PS50088">
    <property type="entry name" value="ANK_REPEAT"/>
    <property type="match status" value="4"/>
</dbReference>
<dbReference type="InterPro" id="IPR002110">
    <property type="entry name" value="Ankyrin_rpt"/>
</dbReference>
<name>A0A9P9E069_9PLEO</name>
<comment type="caution">
    <text evidence="6">The sequence shown here is derived from an EMBL/GenBank/DDBJ whole genome shotgun (WGS) entry which is preliminary data.</text>
</comment>
<dbReference type="SUPFAM" id="SSF56112">
    <property type="entry name" value="Protein kinase-like (PK-like)"/>
    <property type="match status" value="1"/>
</dbReference>
<dbReference type="SMART" id="SM00248">
    <property type="entry name" value="ANK"/>
    <property type="match status" value="9"/>
</dbReference>
<feature type="domain" description="Protein kinase" evidence="5">
    <location>
        <begin position="177"/>
        <end position="503"/>
    </location>
</feature>
<feature type="repeat" description="ANK" evidence="3">
    <location>
        <begin position="719"/>
        <end position="751"/>
    </location>
</feature>
<keyword evidence="1" id="KW-0677">Repeat</keyword>
<feature type="repeat" description="ANK" evidence="3">
    <location>
        <begin position="938"/>
        <end position="972"/>
    </location>
</feature>
<dbReference type="Gene3D" id="1.10.510.10">
    <property type="entry name" value="Transferase(Phosphotransferase) domain 1"/>
    <property type="match status" value="1"/>
</dbReference>
<accession>A0A9P9E069</accession>
<dbReference type="Pfam" id="PF00069">
    <property type="entry name" value="Pkinase"/>
    <property type="match status" value="1"/>
</dbReference>
<dbReference type="InterPro" id="IPR050745">
    <property type="entry name" value="Multifunctional_regulatory"/>
</dbReference>
<feature type="repeat" description="ANK" evidence="3">
    <location>
        <begin position="808"/>
        <end position="840"/>
    </location>
</feature>
<reference evidence="6" key="1">
    <citation type="journal article" date="2021" name="Nat. Commun.">
        <title>Genetic determinants of endophytism in the Arabidopsis root mycobiome.</title>
        <authorList>
            <person name="Mesny F."/>
            <person name="Miyauchi S."/>
            <person name="Thiergart T."/>
            <person name="Pickel B."/>
            <person name="Atanasova L."/>
            <person name="Karlsson M."/>
            <person name="Huettel B."/>
            <person name="Barry K.W."/>
            <person name="Haridas S."/>
            <person name="Chen C."/>
            <person name="Bauer D."/>
            <person name="Andreopoulos W."/>
            <person name="Pangilinan J."/>
            <person name="LaButti K."/>
            <person name="Riley R."/>
            <person name="Lipzen A."/>
            <person name="Clum A."/>
            <person name="Drula E."/>
            <person name="Henrissat B."/>
            <person name="Kohler A."/>
            <person name="Grigoriev I.V."/>
            <person name="Martin F.M."/>
            <person name="Hacquard S."/>
        </authorList>
    </citation>
    <scope>NUCLEOTIDE SEQUENCE</scope>
    <source>
        <strain evidence="6">MPI-CAGE-CH-0243</strain>
    </source>
</reference>
<dbReference type="SMART" id="SM00220">
    <property type="entry name" value="S_TKc"/>
    <property type="match status" value="1"/>
</dbReference>
<dbReference type="InterPro" id="IPR008271">
    <property type="entry name" value="Ser/Thr_kinase_AS"/>
</dbReference>
<sequence>MADEDDWGFPIAPSNTEPAPIAGGDEEDDWGFPVTSLSTSQIAPTTTAVTKPSGGEDDEDEWGFSTTGLTKDAAPKVNKAPLNEDEWGFPTGDSAPPTTKNDAADLLAKWGFESEPSTPIPAPETSVPDASTAASSLFEGWKTATRTNSLSTSLSTFTTILSNLDIRGPQHLLYGLKDTAIKIGQGTQFTAFLDRLSAEAEDGSGKIVPGQGIVVKRVRISQAALDAQKDLSENDQYRQRLRQLELEVLSLGLLKHRNIVKLTGWGYDYEDRITPVPVLFMEAALIPLTEFLQAEKSDNDENRLAGLGRISWDVKYHLALDTAAGLEAIHRLGIVHGDVKPDNVLVFRGKDEKAPFVGKLSDFGVCIDMRRNGKEITPESYLGTDAWTGSEVGVGQWKDDVHGKFESEMLKKFDSYSYGLLLLAIFGTYGEVPEITKEPGMERSFGLFMEIEEILEKKRGCPAEIITLLKQLTKRLLAIKPGERPLPSPIILQTDLDACHDWYEVSASAAQLDKTVARGSHSYWFGLDMNVLQSLHQEYCKREKARKDSRFTGETLFGMAEASSQQPIANRNTLVLKYILASAKKGFVPARAICGKVYEALDVQLDVDEPTIQIWNREAVKDGYLFNYHGFMIPNPFSQERYQFRSNGGHAEDPFLDQQQLLRVANDTSRLKKWLETNDVNTVVDSVGNTIMHVCAALGQVTSLELLLSQSSLEPVNEKGETPLYKGCQAGHTNAVVFLLGKGHSTTTSNPRSPSPLHWLFMFPRNDTESITGALIKAGAEVNTVIKPQRQSHRSQRSPMKHYPFEWPHGTALHWASFARNKVAMDVLLSTGADINATYDDGSYATTPLALAVFTGDVPVVKYLLSKGADARFKTKQDENLLHIMTIGGGNDDTIAGRKFDSWVRHGAFHNRVEATREIIRLLVDAGVDMEARATTYGKHTPLLAAASGGFRKEYVVLALIQEGADVNATTVSDDDVSLLYKWCRVSPETLQYPHVYEQIFKEIVARTNDLEQKGGSLDGPPLHEVVQKDVPTEQWLSAIRILLDDPSHRADVNATDRDGDTALIKLCLTSPDGMLEKLKFLLDAGAKPDIANDYQENFILRLVSNYTLMDADSLSAMKFLISQKTFTPTVLSSFIATIDLSAFVSAATSGRLETLSYLLSIGFTKFINTPVTQNNTEMTILDATIFAADSARLTYITHFSSLATNAVPSPDIEPTLYTTNAYIRLTYGGPSPARAREAYWAFPAIIRLLLSHGAKRIAQTLQSGPSWTDAVSLPILHLNCATQPHREHWSVLYECEELKPGWEDDAWDMFKEEWGEAVGLGNDEYDEDEGGKPDIDVPVMVFERWPRVREVLGEERGKEGWWKAVMRDGRKVEVQVGDEGVLGVRDARGRMLGKDVR</sequence>
<keyword evidence="2 3" id="KW-0040">ANK repeat</keyword>
<dbReference type="InterPro" id="IPR011009">
    <property type="entry name" value="Kinase-like_dom_sf"/>
</dbReference>
<protein>
    <recommendedName>
        <fullName evidence="5">Protein kinase domain-containing protein</fullName>
    </recommendedName>
</protein>
<evidence type="ECO:0000256" key="1">
    <source>
        <dbReference type="ARBA" id="ARBA00022737"/>
    </source>
</evidence>
<evidence type="ECO:0000256" key="4">
    <source>
        <dbReference type="SAM" id="MobiDB-lite"/>
    </source>
</evidence>
<dbReference type="InterPro" id="IPR000719">
    <property type="entry name" value="Prot_kinase_dom"/>
</dbReference>
<dbReference type="EMBL" id="JAGMWT010000005">
    <property type="protein sequence ID" value="KAH7128483.1"/>
    <property type="molecule type" value="Genomic_DNA"/>
</dbReference>
<dbReference type="PANTHER" id="PTHR24189:SF71">
    <property type="entry name" value="ANKYRIN REPEAT DOMAIN 39"/>
    <property type="match status" value="1"/>
</dbReference>
<gene>
    <name evidence="6" type="ORF">B0J11DRAFT_525061</name>
</gene>
<dbReference type="GO" id="GO:0004672">
    <property type="term" value="F:protein kinase activity"/>
    <property type="evidence" value="ECO:0007669"/>
    <property type="project" value="InterPro"/>
</dbReference>